<dbReference type="EMBL" id="HBUE01170747">
    <property type="protein sequence ID" value="CAG6514975.1"/>
    <property type="molecule type" value="Transcribed_RNA"/>
</dbReference>
<proteinExistence type="predicted"/>
<sequence>MLPSSERVRLKPVHEHFVKNSRVNSESTSLRQTVAPFPVCWFFPNILPIERIASITNSSSLQFSSRDFSSSKEFTGESENFFNFTFWFEVDAFGTRLFEAKKSTLAFMRHTKPRV</sequence>
<dbReference type="AlphaFoldDB" id="A0A8D8CEB4"/>
<organism evidence="1">
    <name type="scientific">Culex pipiens</name>
    <name type="common">House mosquito</name>
    <dbReference type="NCBI Taxonomy" id="7175"/>
    <lineage>
        <taxon>Eukaryota</taxon>
        <taxon>Metazoa</taxon>
        <taxon>Ecdysozoa</taxon>
        <taxon>Arthropoda</taxon>
        <taxon>Hexapoda</taxon>
        <taxon>Insecta</taxon>
        <taxon>Pterygota</taxon>
        <taxon>Neoptera</taxon>
        <taxon>Endopterygota</taxon>
        <taxon>Diptera</taxon>
        <taxon>Nematocera</taxon>
        <taxon>Culicoidea</taxon>
        <taxon>Culicidae</taxon>
        <taxon>Culicinae</taxon>
        <taxon>Culicini</taxon>
        <taxon>Culex</taxon>
        <taxon>Culex</taxon>
    </lineage>
</organism>
<reference evidence="1" key="1">
    <citation type="submission" date="2021-05" db="EMBL/GenBank/DDBJ databases">
        <authorList>
            <person name="Alioto T."/>
            <person name="Alioto T."/>
            <person name="Gomez Garrido J."/>
        </authorList>
    </citation>
    <scope>NUCLEOTIDE SEQUENCE</scope>
</reference>
<protein>
    <submittedName>
        <fullName evidence="1">(northern house mosquito) hypothetical protein</fullName>
    </submittedName>
</protein>
<name>A0A8D8CEB4_CULPI</name>
<dbReference type="EMBL" id="HBUE01118688">
    <property type="protein sequence ID" value="CAG6491448.1"/>
    <property type="molecule type" value="Transcribed_RNA"/>
</dbReference>
<accession>A0A8D8CEB4</accession>
<evidence type="ECO:0000313" key="1">
    <source>
        <dbReference type="EMBL" id="CAG6491448.1"/>
    </source>
</evidence>
<dbReference type="EMBL" id="HBUE01276144">
    <property type="protein sequence ID" value="CAG6566464.1"/>
    <property type="molecule type" value="Transcribed_RNA"/>
</dbReference>